<evidence type="ECO:0000256" key="5">
    <source>
        <dbReference type="ARBA" id="ARBA00022824"/>
    </source>
</evidence>
<dbReference type="SUPFAM" id="SSF103456">
    <property type="entry name" value="Preprotein translocase SecE subunit"/>
    <property type="match status" value="1"/>
</dbReference>
<keyword evidence="6" id="KW-0653">Protein transport</keyword>
<dbReference type="Proteomes" id="UP001186944">
    <property type="component" value="Unassembled WGS sequence"/>
</dbReference>
<reference evidence="12" key="1">
    <citation type="submission" date="2019-08" db="EMBL/GenBank/DDBJ databases">
        <title>The improved chromosome-level genome for the pearl oyster Pinctada fucata martensii using PacBio sequencing and Hi-C.</title>
        <authorList>
            <person name="Zheng Z."/>
        </authorList>
    </citation>
    <scope>NUCLEOTIDE SEQUENCE</scope>
    <source>
        <strain evidence="12">ZZ-2019</strain>
        <tissue evidence="12">Adductor muscle</tissue>
    </source>
</reference>
<keyword evidence="8" id="KW-0811">Translocation</keyword>
<name>A0AA88YUZ6_PINIB</name>
<feature type="transmembrane region" description="Helical" evidence="10">
    <location>
        <begin position="36"/>
        <end position="54"/>
    </location>
</feature>
<keyword evidence="3" id="KW-0813">Transport</keyword>
<dbReference type="InterPro" id="IPR001901">
    <property type="entry name" value="Translocase_SecE/Sec61-g"/>
</dbReference>
<keyword evidence="13" id="KW-1185">Reference proteome</keyword>
<dbReference type="CDD" id="cd01650">
    <property type="entry name" value="RT_nLTR_like"/>
    <property type="match status" value="1"/>
</dbReference>
<evidence type="ECO:0000259" key="11">
    <source>
        <dbReference type="PROSITE" id="PS50878"/>
    </source>
</evidence>
<dbReference type="AlphaFoldDB" id="A0AA88YUZ6"/>
<evidence type="ECO:0000256" key="1">
    <source>
        <dbReference type="ARBA" id="ARBA00004389"/>
    </source>
</evidence>
<proteinExistence type="inferred from homology"/>
<evidence type="ECO:0000256" key="4">
    <source>
        <dbReference type="ARBA" id="ARBA00022692"/>
    </source>
</evidence>
<dbReference type="NCBIfam" id="TIGR00327">
    <property type="entry name" value="secE_euk_arch"/>
    <property type="match status" value="1"/>
</dbReference>
<keyword evidence="9 10" id="KW-0472">Membrane</keyword>
<evidence type="ECO:0000313" key="13">
    <source>
        <dbReference type="Proteomes" id="UP001186944"/>
    </source>
</evidence>
<accession>A0AA88YUZ6</accession>
<protein>
    <recommendedName>
        <fullName evidence="11">Reverse transcriptase domain-containing protein</fullName>
    </recommendedName>
</protein>
<evidence type="ECO:0000256" key="6">
    <source>
        <dbReference type="ARBA" id="ARBA00022927"/>
    </source>
</evidence>
<organism evidence="12 13">
    <name type="scientific">Pinctada imbricata</name>
    <name type="common">Atlantic pearl-oyster</name>
    <name type="synonym">Pinctada martensii</name>
    <dbReference type="NCBI Taxonomy" id="66713"/>
    <lineage>
        <taxon>Eukaryota</taxon>
        <taxon>Metazoa</taxon>
        <taxon>Spiralia</taxon>
        <taxon>Lophotrochozoa</taxon>
        <taxon>Mollusca</taxon>
        <taxon>Bivalvia</taxon>
        <taxon>Autobranchia</taxon>
        <taxon>Pteriomorphia</taxon>
        <taxon>Pterioida</taxon>
        <taxon>Pterioidea</taxon>
        <taxon>Pteriidae</taxon>
        <taxon>Pinctada</taxon>
    </lineage>
</organism>
<dbReference type="GO" id="GO:0006605">
    <property type="term" value="P:protein targeting"/>
    <property type="evidence" value="ECO:0007669"/>
    <property type="project" value="InterPro"/>
</dbReference>
<dbReference type="Pfam" id="PF00078">
    <property type="entry name" value="RVT_1"/>
    <property type="match status" value="1"/>
</dbReference>
<evidence type="ECO:0000256" key="7">
    <source>
        <dbReference type="ARBA" id="ARBA00022989"/>
    </source>
</evidence>
<dbReference type="FunFam" id="1.20.5.820:FF:000001">
    <property type="entry name" value="Transport protein Sec61 subunit gamma"/>
    <property type="match status" value="1"/>
</dbReference>
<keyword evidence="4 10" id="KW-0812">Transmembrane</keyword>
<evidence type="ECO:0000256" key="2">
    <source>
        <dbReference type="ARBA" id="ARBA00008274"/>
    </source>
</evidence>
<evidence type="ECO:0000256" key="9">
    <source>
        <dbReference type="ARBA" id="ARBA00023136"/>
    </source>
</evidence>
<dbReference type="EMBL" id="VSWD01000003">
    <property type="protein sequence ID" value="KAK3106272.1"/>
    <property type="molecule type" value="Genomic_DNA"/>
</dbReference>
<keyword evidence="5" id="KW-0256">Endoplasmic reticulum</keyword>
<evidence type="ECO:0000256" key="3">
    <source>
        <dbReference type="ARBA" id="ARBA00022448"/>
    </source>
</evidence>
<sequence>MDQVMQVVEPAKAFCKDSIRLVKRCTKPDRKEFQKIAMATAIGFAIMGFIGFFVKLIHIPINNIIVYKQLNRNKRLHRKCKTNSKLKEKYMESKKTLQSNMRKAYWSYIENMIFDLPVNEPDNPSLKRTPKKLYSYIKNTKNENTGILALRKDGILTNNTNEKANILNKQFEKAFTTESPDIPIPNKGPSPHSSMSDITITSKGITKLLNNINQNKATGPDQLSGRILKQLSTELTPSIQLLFQKSLDTGTVPTDWKHANVCPIFKKGDKHNPINYRPVSLTCILCKLCEHVISSNVMNHLESNSILYHLQHGFRSSRSCETQLTSFIQELCSSNDKNIQTDIIVMDFAKAFDKVPHKRLLYKLNFYGIRNNTLLWIQDFLSLRSQTVLLNGTHSDNIHVTSGVPQGTVLGPILFLIYINDFPEYLHHSTLRLFADDSIIYKEITNTNDTLQLQHDLDSAAKWEEDWLMSFHPDKCSILRNTTKKNPIRHNYTLHKHILTTETSTKYLGITIQDNLKWNKHIDNITTNATRQLNFIKRNLKVASPKIKERAYQSLVRPKLEYNCCTWDPHQHTQIQQLEMVQRRAARYVTNRFHNTSSVNSMLQDLNWPTLQERRLRTRLIFLYKITHNLVAIYPQDLLFPLDSRTRHINPLGFQQIRTHKDTYKYSFYPRTVKQWNFLPQHIASADTVELFREQVTIPVLRSLYF</sequence>
<dbReference type="PANTHER" id="PTHR33332">
    <property type="entry name" value="REVERSE TRANSCRIPTASE DOMAIN-CONTAINING PROTEIN"/>
    <property type="match status" value="1"/>
</dbReference>
<dbReference type="GO" id="GO:0008320">
    <property type="term" value="F:protein transmembrane transporter activity"/>
    <property type="evidence" value="ECO:0007669"/>
    <property type="project" value="InterPro"/>
</dbReference>
<dbReference type="HAMAP" id="MF_00422">
    <property type="entry name" value="SecE"/>
    <property type="match status" value="1"/>
</dbReference>
<dbReference type="InterPro" id="IPR008158">
    <property type="entry name" value="Translocase_Sec61-g"/>
</dbReference>
<evidence type="ECO:0000256" key="10">
    <source>
        <dbReference type="SAM" id="Phobius"/>
    </source>
</evidence>
<comment type="caution">
    <text evidence="12">The sequence shown here is derived from an EMBL/GenBank/DDBJ whole genome shotgun (WGS) entry which is preliminary data.</text>
</comment>
<dbReference type="PROSITE" id="PS50878">
    <property type="entry name" value="RT_POL"/>
    <property type="match status" value="1"/>
</dbReference>
<evidence type="ECO:0000313" key="12">
    <source>
        <dbReference type="EMBL" id="KAK3106272.1"/>
    </source>
</evidence>
<dbReference type="InterPro" id="IPR023391">
    <property type="entry name" value="Prot_translocase_SecE_dom_sf"/>
</dbReference>
<dbReference type="GO" id="GO:0005789">
    <property type="term" value="C:endoplasmic reticulum membrane"/>
    <property type="evidence" value="ECO:0007669"/>
    <property type="project" value="UniProtKB-SubCell"/>
</dbReference>
<gene>
    <name evidence="12" type="ORF">FSP39_016488</name>
</gene>
<feature type="domain" description="Reverse transcriptase" evidence="11">
    <location>
        <begin position="245"/>
        <end position="512"/>
    </location>
</feature>
<dbReference type="Gene3D" id="1.20.5.820">
    <property type="entry name" value="Preprotein translocase SecE subunit"/>
    <property type="match status" value="1"/>
</dbReference>
<dbReference type="GO" id="GO:0006886">
    <property type="term" value="P:intracellular protein transport"/>
    <property type="evidence" value="ECO:0007669"/>
    <property type="project" value="InterPro"/>
</dbReference>
<dbReference type="InterPro" id="IPR000477">
    <property type="entry name" value="RT_dom"/>
</dbReference>
<dbReference type="Pfam" id="PF00584">
    <property type="entry name" value="SecE"/>
    <property type="match status" value="1"/>
</dbReference>
<keyword evidence="7 10" id="KW-1133">Transmembrane helix</keyword>
<dbReference type="PROSITE" id="PS01067">
    <property type="entry name" value="SECE_SEC61G"/>
    <property type="match status" value="1"/>
</dbReference>
<comment type="similarity">
    <text evidence="2">Belongs to the SecE/SEC61-gamma family.</text>
</comment>
<comment type="subcellular location">
    <subcellularLocation>
        <location evidence="1">Endoplasmic reticulum membrane</location>
        <topology evidence="1">Single-pass membrane protein</topology>
    </subcellularLocation>
</comment>
<evidence type="ECO:0000256" key="8">
    <source>
        <dbReference type="ARBA" id="ARBA00023010"/>
    </source>
</evidence>